<evidence type="ECO:0000259" key="2">
    <source>
        <dbReference type="Pfam" id="PF14309"/>
    </source>
</evidence>
<proteinExistence type="predicted"/>
<protein>
    <recommendedName>
        <fullName evidence="2">DUF4378 domain-containing protein</fullName>
    </recommendedName>
</protein>
<comment type="caution">
    <text evidence="3">The sequence shown here is derived from an EMBL/GenBank/DDBJ whole genome shotgun (WGS) entry which is preliminary data.</text>
</comment>
<dbReference type="AlphaFoldDB" id="A0AAV3NPN9"/>
<accession>A0AAV3NPN9</accession>
<evidence type="ECO:0000313" key="4">
    <source>
        <dbReference type="Proteomes" id="UP001454036"/>
    </source>
</evidence>
<feature type="domain" description="DUF4378" evidence="2">
    <location>
        <begin position="438"/>
        <end position="508"/>
    </location>
</feature>
<dbReference type="PANTHER" id="PTHR33623">
    <property type="entry name" value="OS04G0572500 PROTEIN"/>
    <property type="match status" value="1"/>
</dbReference>
<feature type="region of interest" description="Disordered" evidence="1">
    <location>
        <begin position="258"/>
        <end position="292"/>
    </location>
</feature>
<feature type="region of interest" description="Disordered" evidence="1">
    <location>
        <begin position="312"/>
        <end position="337"/>
    </location>
</feature>
<dbReference type="PANTHER" id="PTHR33623:SF5">
    <property type="entry name" value="HISTONE-LYSINE N-METHYLTRANSFERASE SETD1B-LIKE PROTEIN"/>
    <property type="match status" value="1"/>
</dbReference>
<gene>
    <name evidence="3" type="ORF">LIER_02487</name>
</gene>
<evidence type="ECO:0000313" key="3">
    <source>
        <dbReference type="EMBL" id="GAA0141315.1"/>
    </source>
</evidence>
<name>A0AAV3NPN9_LITER</name>
<dbReference type="Pfam" id="PF14309">
    <property type="entry name" value="DUF4378"/>
    <property type="match status" value="1"/>
</dbReference>
<sequence>MAHKHLHELLKEDQEPFQLKNYISEKRCQLKRVNIIPQTTLQIKKPKKPIIAQKSLASTKRSFCKHACFLSFQDSPDVRKSPFFEFPYSPVPKSPLTKNGVYLHVPSKTAALLFEAAMRVQTQKHAKEKIQLKSSGFRILGSILKKLKDRKTKPNETKYYPAKLKDQKTKLNEIKSYPPKLTRIISDVNVEESRISGCANDVSCYCNNSRLSSAGWSEKSLDLESSCSEQSEDSLEEAFAVYERRFCSTPLSPFRFSLHRSPSGHRTPEFSSPATSPGRENETKQEQTEGSNIVLEDEKEQCSPVSVLDTTFEVDDENGQECGDEDEDEYEYDDDDGDHECNRNYASVQKATEKLLDKLRRFEKLAELDPIELEKIMMEEMEEDEYQDDEPASLGREIDNVDTLMLTEVLSQAGFHQSRKFPMQMERLVLDLISDEKKETNKFNDKEVMVRSICKKLNSWKEVQPHTIDMMVQFDFRREYDSWKNHQEQSKEIAGEIEVAIFRVLVDELAEELCY</sequence>
<organism evidence="3 4">
    <name type="scientific">Lithospermum erythrorhizon</name>
    <name type="common">Purple gromwell</name>
    <name type="synonym">Lithospermum officinale var. erythrorhizon</name>
    <dbReference type="NCBI Taxonomy" id="34254"/>
    <lineage>
        <taxon>Eukaryota</taxon>
        <taxon>Viridiplantae</taxon>
        <taxon>Streptophyta</taxon>
        <taxon>Embryophyta</taxon>
        <taxon>Tracheophyta</taxon>
        <taxon>Spermatophyta</taxon>
        <taxon>Magnoliopsida</taxon>
        <taxon>eudicotyledons</taxon>
        <taxon>Gunneridae</taxon>
        <taxon>Pentapetalae</taxon>
        <taxon>asterids</taxon>
        <taxon>lamiids</taxon>
        <taxon>Boraginales</taxon>
        <taxon>Boraginaceae</taxon>
        <taxon>Boraginoideae</taxon>
        <taxon>Lithospermeae</taxon>
        <taxon>Lithospermum</taxon>
    </lineage>
</organism>
<keyword evidence="4" id="KW-1185">Reference proteome</keyword>
<evidence type="ECO:0000256" key="1">
    <source>
        <dbReference type="SAM" id="MobiDB-lite"/>
    </source>
</evidence>
<dbReference type="Proteomes" id="UP001454036">
    <property type="component" value="Unassembled WGS sequence"/>
</dbReference>
<reference evidence="3 4" key="1">
    <citation type="submission" date="2024-01" db="EMBL/GenBank/DDBJ databases">
        <title>The complete chloroplast genome sequence of Lithospermum erythrorhizon: insights into the phylogenetic relationship among Boraginaceae species and the maternal lineages of purple gromwells.</title>
        <authorList>
            <person name="Okada T."/>
            <person name="Watanabe K."/>
        </authorList>
    </citation>
    <scope>NUCLEOTIDE SEQUENCE [LARGE SCALE GENOMIC DNA]</scope>
</reference>
<dbReference type="InterPro" id="IPR025486">
    <property type="entry name" value="DUF4378"/>
</dbReference>
<dbReference type="EMBL" id="BAABME010000270">
    <property type="protein sequence ID" value="GAA0141315.1"/>
    <property type="molecule type" value="Genomic_DNA"/>
</dbReference>